<dbReference type="InterPro" id="IPR036736">
    <property type="entry name" value="ACP-like_sf"/>
</dbReference>
<evidence type="ECO:0000259" key="1">
    <source>
        <dbReference type="PROSITE" id="PS50075"/>
    </source>
</evidence>
<proteinExistence type="predicted"/>
<accession>A0ABV5ASR9</accession>
<dbReference type="InterPro" id="IPR009081">
    <property type="entry name" value="PP-bd_ACP"/>
</dbReference>
<sequence length="92" mass="10478">MQSQVIRMISEVKEDPELAGKLDGTSDIIHDAGLDSLQLVHFMLKIEDEFDVEIDFEDFELEYLSSIDAFCGYIREMRENPGFAETTEIGTV</sequence>
<evidence type="ECO:0000313" key="3">
    <source>
        <dbReference type="Proteomes" id="UP001580346"/>
    </source>
</evidence>
<protein>
    <submittedName>
        <fullName evidence="2">Phosphopantetheine-binding protein</fullName>
    </submittedName>
</protein>
<dbReference type="Pfam" id="PF00550">
    <property type="entry name" value="PP-binding"/>
    <property type="match status" value="1"/>
</dbReference>
<dbReference type="RefSeq" id="WP_375355209.1">
    <property type="nucleotide sequence ID" value="NZ_JBHHMI010000007.1"/>
</dbReference>
<gene>
    <name evidence="2" type="ORF">ACE41H_10645</name>
</gene>
<evidence type="ECO:0000313" key="2">
    <source>
        <dbReference type="EMBL" id="MFB5267241.1"/>
    </source>
</evidence>
<dbReference type="Proteomes" id="UP001580346">
    <property type="component" value="Unassembled WGS sequence"/>
</dbReference>
<keyword evidence="3" id="KW-1185">Reference proteome</keyword>
<dbReference type="EMBL" id="JBHHMI010000007">
    <property type="protein sequence ID" value="MFB5267241.1"/>
    <property type="molecule type" value="Genomic_DNA"/>
</dbReference>
<reference evidence="2 3" key="1">
    <citation type="submission" date="2024-09" db="EMBL/GenBank/DDBJ databases">
        <title>Paenibacillus zeirhizospherea sp. nov., isolated from surface of the maize (Zea mays) roots in a horticulture field, Hungary.</title>
        <authorList>
            <person name="Marton D."/>
            <person name="Farkas M."/>
            <person name="Bedics A."/>
            <person name="Toth E."/>
            <person name="Tancsics A."/>
            <person name="Boka K."/>
            <person name="Maroti G."/>
            <person name="Kriszt B."/>
            <person name="Cserhati M."/>
        </authorList>
    </citation>
    <scope>NUCLEOTIDE SEQUENCE [LARGE SCALE GENOMIC DNA]</scope>
    <source>
        <strain evidence="2 3">KCTC 33519</strain>
    </source>
</reference>
<organism evidence="2 3">
    <name type="scientific">Paenibacillus enshidis</name>
    <dbReference type="NCBI Taxonomy" id="1458439"/>
    <lineage>
        <taxon>Bacteria</taxon>
        <taxon>Bacillati</taxon>
        <taxon>Bacillota</taxon>
        <taxon>Bacilli</taxon>
        <taxon>Bacillales</taxon>
        <taxon>Paenibacillaceae</taxon>
        <taxon>Paenibacillus</taxon>
    </lineage>
</organism>
<name>A0ABV5ASR9_9BACL</name>
<feature type="domain" description="Carrier" evidence="1">
    <location>
        <begin position="1"/>
        <end position="78"/>
    </location>
</feature>
<comment type="caution">
    <text evidence="2">The sequence shown here is derived from an EMBL/GenBank/DDBJ whole genome shotgun (WGS) entry which is preliminary data.</text>
</comment>
<dbReference type="SUPFAM" id="SSF47336">
    <property type="entry name" value="ACP-like"/>
    <property type="match status" value="1"/>
</dbReference>
<dbReference type="PROSITE" id="PS50075">
    <property type="entry name" value="CARRIER"/>
    <property type="match status" value="1"/>
</dbReference>
<dbReference type="Gene3D" id="1.10.1200.10">
    <property type="entry name" value="ACP-like"/>
    <property type="match status" value="1"/>
</dbReference>